<evidence type="ECO:0000313" key="2">
    <source>
        <dbReference type="Proteomes" id="UP000663866"/>
    </source>
</evidence>
<organism evidence="1 2">
    <name type="scientific">Rotaria magnacalcarata</name>
    <dbReference type="NCBI Taxonomy" id="392030"/>
    <lineage>
        <taxon>Eukaryota</taxon>
        <taxon>Metazoa</taxon>
        <taxon>Spiralia</taxon>
        <taxon>Gnathifera</taxon>
        <taxon>Rotifera</taxon>
        <taxon>Eurotatoria</taxon>
        <taxon>Bdelloidea</taxon>
        <taxon>Philodinida</taxon>
        <taxon>Philodinidae</taxon>
        <taxon>Rotaria</taxon>
    </lineage>
</organism>
<keyword evidence="2" id="KW-1185">Reference proteome</keyword>
<dbReference type="Proteomes" id="UP000663866">
    <property type="component" value="Unassembled WGS sequence"/>
</dbReference>
<feature type="non-terminal residue" evidence="1">
    <location>
        <position position="1"/>
    </location>
</feature>
<dbReference type="EMBL" id="CAJOBG010003879">
    <property type="protein sequence ID" value="CAF4085137.1"/>
    <property type="molecule type" value="Genomic_DNA"/>
</dbReference>
<gene>
    <name evidence="1" type="ORF">OVN521_LOCUS20020</name>
</gene>
<name>A0A819TB14_9BILA</name>
<proteinExistence type="predicted"/>
<sequence>MIFSTISKDSIDDLILCLPNNRQMSIQLYCHYLKKIVSKHASQIDYLHLSERSAPCAVDYFLSQLFASIRGCSRELLTELLNNGHLPRLQNLRVTFSMTHDDIENELPLPISLKQAFASELRHINLKIFAGTAWVLTFFEDLLRYSQLDRMTISTLLKSKIFTFKLNLDTIDAFSNSEIREEIFAEYRLATGTESAARYGKISILDYIEDERLVQLEAISCWYHLRKINLEGDCPDDNELYIEYDLDYGRVLSLNKQLGNLLSRQLAILHLTAEKANSSLGDLVRIIDKLGV</sequence>
<comment type="caution">
    <text evidence="1">The sequence shown here is derived from an EMBL/GenBank/DDBJ whole genome shotgun (WGS) entry which is preliminary data.</text>
</comment>
<accession>A0A819TB14</accession>
<protein>
    <submittedName>
        <fullName evidence="1">Uncharacterized protein</fullName>
    </submittedName>
</protein>
<evidence type="ECO:0000313" key="1">
    <source>
        <dbReference type="EMBL" id="CAF4085137.1"/>
    </source>
</evidence>
<reference evidence="1" key="1">
    <citation type="submission" date="2021-02" db="EMBL/GenBank/DDBJ databases">
        <authorList>
            <person name="Nowell W R."/>
        </authorList>
    </citation>
    <scope>NUCLEOTIDE SEQUENCE</scope>
</reference>
<dbReference type="AlphaFoldDB" id="A0A819TB14"/>